<accession>A0A814JS42</accession>
<evidence type="ECO:0000256" key="1">
    <source>
        <dbReference type="SAM" id="MobiDB-lite"/>
    </source>
</evidence>
<dbReference type="Proteomes" id="UP000663891">
    <property type="component" value="Unassembled WGS sequence"/>
</dbReference>
<evidence type="ECO:0000313" key="3">
    <source>
        <dbReference type="Proteomes" id="UP000663891"/>
    </source>
</evidence>
<reference evidence="2" key="1">
    <citation type="submission" date="2021-02" db="EMBL/GenBank/DDBJ databases">
        <authorList>
            <person name="Nowell W R."/>
        </authorList>
    </citation>
    <scope>NUCLEOTIDE SEQUENCE</scope>
</reference>
<sequence>MYKKRTRNSTKRTTTTISTTTDDGPSTVAFYHAPTDVFNASTMTQWDNVPVNDMETQKSSPTRSDMCIQTVGNISNILNYSSETNNSVVVQTLPISMTSTQMQTITEHPLEQPTNQYDNYLLPYQESVGTSCFLDEFLLDDLSKNDSSSSVLFDFDAMDLLDLIDNGTQTYPLITSHETQTMTNWDSMLLNEDEWIRTMTNN</sequence>
<evidence type="ECO:0000313" key="2">
    <source>
        <dbReference type="EMBL" id="CAF1042985.1"/>
    </source>
</evidence>
<comment type="caution">
    <text evidence="2">The sequence shown here is derived from an EMBL/GenBank/DDBJ whole genome shotgun (WGS) entry which is preliminary data.</text>
</comment>
<proteinExistence type="predicted"/>
<protein>
    <submittedName>
        <fullName evidence="2">Uncharacterized protein</fullName>
    </submittedName>
</protein>
<gene>
    <name evidence="2" type="ORF">VCS650_LOCUS16973</name>
</gene>
<organism evidence="2 3">
    <name type="scientific">Adineta steineri</name>
    <dbReference type="NCBI Taxonomy" id="433720"/>
    <lineage>
        <taxon>Eukaryota</taxon>
        <taxon>Metazoa</taxon>
        <taxon>Spiralia</taxon>
        <taxon>Gnathifera</taxon>
        <taxon>Rotifera</taxon>
        <taxon>Eurotatoria</taxon>
        <taxon>Bdelloidea</taxon>
        <taxon>Adinetida</taxon>
        <taxon>Adinetidae</taxon>
        <taxon>Adineta</taxon>
    </lineage>
</organism>
<feature type="region of interest" description="Disordered" evidence="1">
    <location>
        <begin position="1"/>
        <end position="23"/>
    </location>
</feature>
<feature type="compositionally biased region" description="Low complexity" evidence="1">
    <location>
        <begin position="11"/>
        <end position="21"/>
    </location>
</feature>
<name>A0A814JS42_9BILA</name>
<dbReference type="EMBL" id="CAJNON010000154">
    <property type="protein sequence ID" value="CAF1042985.1"/>
    <property type="molecule type" value="Genomic_DNA"/>
</dbReference>
<feature type="compositionally biased region" description="Basic residues" evidence="1">
    <location>
        <begin position="1"/>
        <end position="10"/>
    </location>
</feature>
<dbReference type="AlphaFoldDB" id="A0A814JS42"/>